<dbReference type="InterPro" id="IPR016428">
    <property type="entry name" value="QueF_type2"/>
</dbReference>
<sequence length="312" mass="33283">MPPAIRNGVERQDPATQARDNGGMTSELPLGREVAYPRSYDPSLLFPIARDQGRAALGIASGALPFAGHDRWHAYELSWLGPRGKPDTATATFLVPADSPRLVESKSLKLYLNSLNSTRFTGRDEVRARIAADLSAAAGAAVTVGFGLPPLDMGTGLEGDGDGARAAATLPGTDPAPVSIDGIAVDCDEYDAPNPALLAADPGDLVHEVLHSALLKSNCPVTGQPDWASLRVAYRGPRIDRAGLLRYLVSFREHAGFHEQCVEQVFVDVSAHCRPTELSVEARYTRRGGLDINPWRATPGLSPPPAGRDPRQ</sequence>
<keyword evidence="4 5" id="KW-0560">Oxidoreductase</keyword>
<evidence type="ECO:0000313" key="8">
    <source>
        <dbReference type="EMBL" id="GGJ95663.1"/>
    </source>
</evidence>
<evidence type="ECO:0000313" key="9">
    <source>
        <dbReference type="Proteomes" id="UP000599009"/>
    </source>
</evidence>
<dbReference type="EC" id="1.7.1.13" evidence="5"/>
<feature type="binding site" evidence="5">
    <location>
        <begin position="103"/>
        <end position="105"/>
    </location>
    <ligand>
        <name>substrate</name>
    </ligand>
</feature>
<feature type="binding site" evidence="5">
    <location>
        <begin position="105"/>
        <end position="106"/>
    </location>
    <ligand>
        <name>NADPH</name>
        <dbReference type="ChEBI" id="CHEBI:57783"/>
    </ligand>
</feature>
<dbReference type="InterPro" id="IPR050084">
    <property type="entry name" value="NADPH_dep_7-cyano-7-deazaG_red"/>
</dbReference>
<comment type="subunit">
    <text evidence="5">Homodimer.</text>
</comment>
<evidence type="ECO:0000256" key="4">
    <source>
        <dbReference type="ARBA" id="ARBA00023002"/>
    </source>
</evidence>
<comment type="caution">
    <text evidence="8">The sequence shown here is derived from an EMBL/GenBank/DDBJ whole genome shotgun (WGS) entry which is preliminary data.</text>
</comment>
<evidence type="ECO:0000256" key="3">
    <source>
        <dbReference type="ARBA" id="ARBA00022857"/>
    </source>
</evidence>
<feature type="region of interest" description="Disordered" evidence="6">
    <location>
        <begin position="291"/>
        <end position="312"/>
    </location>
</feature>
<dbReference type="Proteomes" id="UP000599009">
    <property type="component" value="Unassembled WGS sequence"/>
</dbReference>
<feature type="binding site" evidence="5">
    <location>
        <begin position="258"/>
        <end position="259"/>
    </location>
    <ligand>
        <name>substrate</name>
    </ligand>
</feature>
<keyword evidence="1 5" id="KW-0963">Cytoplasm</keyword>
<organism evidence="8 9">
    <name type="scientific">Luteimonas terricola</name>
    <dbReference type="NCBI Taxonomy" id="645597"/>
    <lineage>
        <taxon>Bacteria</taxon>
        <taxon>Pseudomonadati</taxon>
        <taxon>Pseudomonadota</taxon>
        <taxon>Gammaproteobacteria</taxon>
        <taxon>Lysobacterales</taxon>
        <taxon>Lysobacteraceae</taxon>
        <taxon>Luteimonas</taxon>
    </lineage>
</organism>
<feature type="region of interest" description="Disordered" evidence="6">
    <location>
        <begin position="1"/>
        <end position="28"/>
    </location>
</feature>
<comment type="similarity">
    <text evidence="5">Belongs to the GTP cyclohydrolase I family. QueF type 2 subfamily.</text>
</comment>
<comment type="function">
    <text evidence="5">Catalyzes the NADPH-dependent reduction of 7-cyano-7-deazaguanine (preQ0) to 7-aminomethyl-7-deazaguanine (preQ1).</text>
</comment>
<dbReference type="NCBIfam" id="TIGR03138">
    <property type="entry name" value="QueF"/>
    <property type="match status" value="1"/>
</dbReference>
<feature type="binding site" evidence="5">
    <location>
        <begin position="287"/>
        <end position="288"/>
    </location>
    <ligand>
        <name>NADPH</name>
        <dbReference type="ChEBI" id="CHEBI:57783"/>
    </ligand>
</feature>
<comment type="pathway">
    <text evidence="5">tRNA modification; tRNA-queuosine biosynthesis.</text>
</comment>
<dbReference type="Pfam" id="PF14489">
    <property type="entry name" value="QueF"/>
    <property type="match status" value="1"/>
</dbReference>
<protein>
    <recommendedName>
        <fullName evidence="5">NADPH-dependent 7-cyano-7-deazaguanine reductase</fullName>
        <ecNumber evidence="5">1.7.1.13</ecNumber>
    </recommendedName>
    <alternativeName>
        <fullName evidence="5">7-cyano-7-carbaguanine reductase</fullName>
    </alternativeName>
    <alternativeName>
        <fullName evidence="5">NADPH-dependent nitrile oxidoreductase</fullName>
    </alternativeName>
    <alternativeName>
        <fullName evidence="5">PreQ(0) reductase</fullName>
    </alternativeName>
</protein>
<keyword evidence="9" id="KW-1185">Reference proteome</keyword>
<evidence type="ECO:0000256" key="5">
    <source>
        <dbReference type="HAMAP-Rule" id="MF_00817"/>
    </source>
</evidence>
<gene>
    <name evidence="5 8" type="primary">queF</name>
    <name evidence="8" type="ORF">GCM10011394_00500</name>
</gene>
<dbReference type="InterPro" id="IPR043133">
    <property type="entry name" value="GTP-CH-I_C/QueF"/>
</dbReference>
<evidence type="ECO:0000256" key="1">
    <source>
        <dbReference type="ARBA" id="ARBA00022490"/>
    </source>
</evidence>
<dbReference type="InterPro" id="IPR029500">
    <property type="entry name" value="QueF"/>
</dbReference>
<reference evidence="9" key="1">
    <citation type="journal article" date="2019" name="Int. J. Syst. Evol. Microbiol.">
        <title>The Global Catalogue of Microorganisms (GCM) 10K type strain sequencing project: providing services to taxonomists for standard genome sequencing and annotation.</title>
        <authorList>
            <consortium name="The Broad Institute Genomics Platform"/>
            <consortium name="The Broad Institute Genome Sequencing Center for Infectious Disease"/>
            <person name="Wu L."/>
            <person name="Ma J."/>
        </authorList>
    </citation>
    <scope>NUCLEOTIDE SEQUENCE [LARGE SCALE GENOMIC DNA]</scope>
    <source>
        <strain evidence="9">CGMCC 1.8985</strain>
    </source>
</reference>
<dbReference type="EMBL" id="BMME01000001">
    <property type="protein sequence ID" value="GGJ95663.1"/>
    <property type="molecule type" value="Genomic_DNA"/>
</dbReference>
<dbReference type="SUPFAM" id="SSF55620">
    <property type="entry name" value="Tetrahydrobiopterin biosynthesis enzymes-like"/>
    <property type="match status" value="1"/>
</dbReference>
<feature type="compositionally biased region" description="Pro residues" evidence="6">
    <location>
        <begin position="301"/>
        <end position="312"/>
    </location>
</feature>
<feature type="active site" description="Thioimide intermediate" evidence="5">
    <location>
        <position position="219"/>
    </location>
</feature>
<evidence type="ECO:0000256" key="6">
    <source>
        <dbReference type="SAM" id="MobiDB-lite"/>
    </source>
</evidence>
<evidence type="ECO:0000259" key="7">
    <source>
        <dbReference type="Pfam" id="PF14819"/>
    </source>
</evidence>
<proteinExistence type="inferred from homology"/>
<keyword evidence="3 5" id="KW-0521">NADP</keyword>
<accession>A0ABQ2E4R2</accession>
<feature type="active site" description="Proton donor" evidence="5">
    <location>
        <position position="226"/>
    </location>
</feature>
<dbReference type="PANTHER" id="PTHR34354">
    <property type="entry name" value="NADPH-DEPENDENT 7-CYANO-7-DEAZAGUANINE REDUCTASE"/>
    <property type="match status" value="1"/>
</dbReference>
<feature type="domain" description="NADPH-dependent 7-cyano-7-deazaguanine reductase N-terminal" evidence="7">
    <location>
        <begin position="36"/>
        <end position="144"/>
    </location>
</feature>
<name>A0ABQ2E4R2_9GAMM</name>
<dbReference type="PANTHER" id="PTHR34354:SF1">
    <property type="entry name" value="NADPH-DEPENDENT 7-CYANO-7-DEAZAGUANINE REDUCTASE"/>
    <property type="match status" value="1"/>
</dbReference>
<dbReference type="Gene3D" id="3.30.1130.10">
    <property type="match status" value="2"/>
</dbReference>
<dbReference type="PIRSF" id="PIRSF004750">
    <property type="entry name" value="Nitrile_oxidored_YqcD_prd"/>
    <property type="match status" value="1"/>
</dbReference>
<evidence type="ECO:0000256" key="2">
    <source>
        <dbReference type="ARBA" id="ARBA00022785"/>
    </source>
</evidence>
<dbReference type="HAMAP" id="MF_00817">
    <property type="entry name" value="QueF_type2"/>
    <property type="match status" value="1"/>
</dbReference>
<comment type="subcellular location">
    <subcellularLocation>
        <location evidence="5">Cytoplasm</location>
    </subcellularLocation>
</comment>
<dbReference type="Pfam" id="PF14819">
    <property type="entry name" value="QueF_N"/>
    <property type="match status" value="1"/>
</dbReference>
<keyword evidence="2 5" id="KW-0671">Queuosine biosynthesis</keyword>
<comment type="catalytic activity">
    <reaction evidence="5">
        <text>7-aminomethyl-7-carbaguanine + 2 NADP(+) = 7-cyano-7-carbaguanine + 2 NADPH + 3 H(+)</text>
        <dbReference type="Rhea" id="RHEA:13409"/>
        <dbReference type="ChEBI" id="CHEBI:15378"/>
        <dbReference type="ChEBI" id="CHEBI:45075"/>
        <dbReference type="ChEBI" id="CHEBI:57783"/>
        <dbReference type="ChEBI" id="CHEBI:58349"/>
        <dbReference type="ChEBI" id="CHEBI:58703"/>
        <dbReference type="EC" id="1.7.1.13"/>
    </reaction>
</comment>
<dbReference type="InterPro" id="IPR029139">
    <property type="entry name" value="QueF_N"/>
</dbReference>